<dbReference type="GO" id="GO:0008360">
    <property type="term" value="P:regulation of cell shape"/>
    <property type="evidence" value="ECO:0007669"/>
    <property type="project" value="UniProtKB-KW"/>
</dbReference>
<comment type="subcellular location">
    <subcellularLocation>
        <location evidence="1 14">Cell membrane</location>
        <topology evidence="1 14">Multi-pass membrane protein</topology>
    </subcellularLocation>
</comment>
<accession>A0A4R2PLG4</accession>
<keyword evidence="5 14" id="KW-1003">Cell membrane</keyword>
<dbReference type="HAMAP" id="MF_01006">
    <property type="entry name" value="Undec_diphosphatase"/>
    <property type="match status" value="1"/>
</dbReference>
<evidence type="ECO:0000313" key="16">
    <source>
        <dbReference type="Proteomes" id="UP000295399"/>
    </source>
</evidence>
<keyword evidence="8 14" id="KW-1133">Transmembrane helix</keyword>
<evidence type="ECO:0000256" key="6">
    <source>
        <dbReference type="ARBA" id="ARBA00022692"/>
    </source>
</evidence>
<evidence type="ECO:0000256" key="11">
    <source>
        <dbReference type="ARBA" id="ARBA00032707"/>
    </source>
</evidence>
<evidence type="ECO:0000256" key="13">
    <source>
        <dbReference type="ARBA" id="ARBA00047594"/>
    </source>
</evidence>
<dbReference type="NCBIfam" id="NF001393">
    <property type="entry name" value="PRK00281.2-4"/>
    <property type="match status" value="1"/>
</dbReference>
<keyword evidence="14" id="KW-0573">Peptidoglycan synthesis</keyword>
<evidence type="ECO:0000313" key="15">
    <source>
        <dbReference type="EMBL" id="TCP36452.1"/>
    </source>
</evidence>
<sequence>MPLLHLLVLALVQGITEFLPISSSAHLILVPAVTGWPDQGPVMDLAMHVGTLVAVLVYFRRDTVGLTWAVLAAVRVPAARRAVAGTPYAGLLAALLVATVPVVAAGGLLAALDLVDLLRRPDVIAAASIGFGLLLYGVDMRAPRQRRMSHMGRRPALLIGLAQVLALIPGTSRAGITMTAARALGFRRPDAARFSMLLAIPTILAGGALAAADLAAEGAAGRWRDALIGAGLAFAFALAAIHFLMRWLQRASMTIFVVYRVALGLALLALIGAGVL</sequence>
<evidence type="ECO:0000256" key="14">
    <source>
        <dbReference type="HAMAP-Rule" id="MF_01006"/>
    </source>
</evidence>
<evidence type="ECO:0000256" key="8">
    <source>
        <dbReference type="ARBA" id="ARBA00022989"/>
    </source>
</evidence>
<feature type="transmembrane region" description="Helical" evidence="14">
    <location>
        <begin position="257"/>
        <end position="275"/>
    </location>
</feature>
<feature type="transmembrane region" description="Helical" evidence="14">
    <location>
        <begin position="196"/>
        <end position="214"/>
    </location>
</feature>
<evidence type="ECO:0000256" key="9">
    <source>
        <dbReference type="ARBA" id="ARBA00023136"/>
    </source>
</evidence>
<evidence type="ECO:0000256" key="10">
    <source>
        <dbReference type="ARBA" id="ARBA00023251"/>
    </source>
</evidence>
<dbReference type="InParanoid" id="A0A4R2PLG4"/>
<name>A0A4R2PLG4_RHOSA</name>
<dbReference type="EMBL" id="SLXO01000003">
    <property type="protein sequence ID" value="TCP36452.1"/>
    <property type="molecule type" value="Genomic_DNA"/>
</dbReference>
<feature type="transmembrane region" description="Helical" evidence="14">
    <location>
        <begin position="123"/>
        <end position="143"/>
    </location>
</feature>
<dbReference type="Pfam" id="PF02673">
    <property type="entry name" value="BacA"/>
    <property type="match status" value="1"/>
</dbReference>
<dbReference type="GO" id="GO:0009252">
    <property type="term" value="P:peptidoglycan biosynthetic process"/>
    <property type="evidence" value="ECO:0007669"/>
    <property type="project" value="UniProtKB-KW"/>
</dbReference>
<evidence type="ECO:0000256" key="2">
    <source>
        <dbReference type="ARBA" id="ARBA00010621"/>
    </source>
</evidence>
<dbReference type="AlphaFoldDB" id="A0A4R2PLG4"/>
<dbReference type="GO" id="GO:0050380">
    <property type="term" value="F:undecaprenyl-diphosphatase activity"/>
    <property type="evidence" value="ECO:0007669"/>
    <property type="project" value="UniProtKB-UniRule"/>
</dbReference>
<reference evidence="15 16" key="1">
    <citation type="submission" date="2019-03" db="EMBL/GenBank/DDBJ databases">
        <title>Genomic Encyclopedia of Type Strains, Phase IV (KMG-IV): sequencing the most valuable type-strain genomes for metagenomic binning, comparative biology and taxonomic classification.</title>
        <authorList>
            <person name="Goeker M."/>
        </authorList>
    </citation>
    <scope>NUCLEOTIDE SEQUENCE [LARGE SCALE GENOMIC DNA]</scope>
    <source>
        <strain evidence="15 16">DSM 2132</strain>
    </source>
</reference>
<dbReference type="GO" id="GO:0071555">
    <property type="term" value="P:cell wall organization"/>
    <property type="evidence" value="ECO:0007669"/>
    <property type="project" value="UniProtKB-KW"/>
</dbReference>
<comment type="caution">
    <text evidence="15">The sequence shown here is derived from an EMBL/GenBank/DDBJ whole genome shotgun (WGS) entry which is preliminary data.</text>
</comment>
<gene>
    <name evidence="14" type="primary">uppP</name>
    <name evidence="15" type="ORF">EV659_103343</name>
</gene>
<dbReference type="GO" id="GO:0046677">
    <property type="term" value="P:response to antibiotic"/>
    <property type="evidence" value="ECO:0007669"/>
    <property type="project" value="UniProtKB-UniRule"/>
</dbReference>
<feature type="transmembrane region" description="Helical" evidence="14">
    <location>
        <begin position="226"/>
        <end position="245"/>
    </location>
</feature>
<keyword evidence="9 14" id="KW-0472">Membrane</keyword>
<evidence type="ECO:0000256" key="1">
    <source>
        <dbReference type="ARBA" id="ARBA00004651"/>
    </source>
</evidence>
<comment type="similarity">
    <text evidence="2 14">Belongs to the UppP family.</text>
</comment>
<keyword evidence="14" id="KW-0961">Cell wall biogenesis/degradation</keyword>
<keyword evidence="14" id="KW-0133">Cell shape</keyword>
<comment type="miscellaneous">
    <text evidence="14">Bacitracin is thought to be involved in the inhibition of peptidoglycan synthesis by sequestering undecaprenyl diphosphate, thereby reducing the pool of lipid carrier available.</text>
</comment>
<feature type="transmembrane region" description="Helical" evidence="14">
    <location>
        <begin position="88"/>
        <end position="111"/>
    </location>
</feature>
<dbReference type="PANTHER" id="PTHR30622:SF4">
    <property type="entry name" value="UNDECAPRENYL-DIPHOSPHATASE"/>
    <property type="match status" value="1"/>
</dbReference>
<dbReference type="GO" id="GO:0005886">
    <property type="term" value="C:plasma membrane"/>
    <property type="evidence" value="ECO:0007669"/>
    <property type="project" value="UniProtKB-SubCell"/>
</dbReference>
<dbReference type="FunCoup" id="A0A4R2PLG4">
    <property type="interactions" value="292"/>
</dbReference>
<comment type="catalytic activity">
    <reaction evidence="13 14">
        <text>di-trans,octa-cis-undecaprenyl diphosphate + H2O = di-trans,octa-cis-undecaprenyl phosphate + phosphate + H(+)</text>
        <dbReference type="Rhea" id="RHEA:28094"/>
        <dbReference type="ChEBI" id="CHEBI:15377"/>
        <dbReference type="ChEBI" id="CHEBI:15378"/>
        <dbReference type="ChEBI" id="CHEBI:43474"/>
        <dbReference type="ChEBI" id="CHEBI:58405"/>
        <dbReference type="ChEBI" id="CHEBI:60392"/>
        <dbReference type="EC" id="3.6.1.27"/>
    </reaction>
</comment>
<dbReference type="EC" id="3.6.1.27" evidence="3 14"/>
<keyword evidence="16" id="KW-1185">Reference proteome</keyword>
<keyword evidence="7 14" id="KW-0378">Hydrolase</keyword>
<feature type="transmembrane region" description="Helical" evidence="14">
    <location>
        <begin position="40"/>
        <end position="59"/>
    </location>
</feature>
<dbReference type="InterPro" id="IPR003824">
    <property type="entry name" value="UppP"/>
</dbReference>
<protein>
    <recommendedName>
        <fullName evidence="4 14">Undecaprenyl-diphosphatase</fullName>
        <ecNumber evidence="3 14">3.6.1.27</ecNumber>
    </recommendedName>
    <alternativeName>
        <fullName evidence="12 14">Bacitracin resistance protein</fullName>
    </alternativeName>
    <alternativeName>
        <fullName evidence="11 14">Undecaprenyl pyrophosphate phosphatase</fullName>
    </alternativeName>
</protein>
<dbReference type="OrthoDB" id="9808289at2"/>
<evidence type="ECO:0000256" key="4">
    <source>
        <dbReference type="ARBA" id="ARBA00021581"/>
    </source>
</evidence>
<dbReference type="PANTHER" id="PTHR30622">
    <property type="entry name" value="UNDECAPRENYL-DIPHOSPHATASE"/>
    <property type="match status" value="1"/>
</dbReference>
<evidence type="ECO:0000256" key="3">
    <source>
        <dbReference type="ARBA" id="ARBA00012374"/>
    </source>
</evidence>
<proteinExistence type="inferred from homology"/>
<organism evidence="15 16">
    <name type="scientific">Rhodothalassium salexigens DSM 2132</name>
    <dbReference type="NCBI Taxonomy" id="1188247"/>
    <lineage>
        <taxon>Bacteria</taxon>
        <taxon>Pseudomonadati</taxon>
        <taxon>Pseudomonadota</taxon>
        <taxon>Alphaproteobacteria</taxon>
        <taxon>Rhodothalassiales</taxon>
        <taxon>Rhodothalassiaceae</taxon>
        <taxon>Rhodothalassium</taxon>
    </lineage>
</organism>
<evidence type="ECO:0000256" key="5">
    <source>
        <dbReference type="ARBA" id="ARBA00022475"/>
    </source>
</evidence>
<keyword evidence="6 14" id="KW-0812">Transmembrane</keyword>
<evidence type="ECO:0000256" key="7">
    <source>
        <dbReference type="ARBA" id="ARBA00022801"/>
    </source>
</evidence>
<dbReference type="Proteomes" id="UP000295399">
    <property type="component" value="Unassembled WGS sequence"/>
</dbReference>
<keyword evidence="10 14" id="KW-0046">Antibiotic resistance</keyword>
<dbReference type="RefSeq" id="WP_132707985.1">
    <property type="nucleotide sequence ID" value="NZ_JACIGF010000003.1"/>
</dbReference>
<comment type="function">
    <text evidence="14">Catalyzes the dephosphorylation of undecaprenyl diphosphate (UPP). Confers resistance to bacitracin.</text>
</comment>
<evidence type="ECO:0000256" key="12">
    <source>
        <dbReference type="ARBA" id="ARBA00032932"/>
    </source>
</evidence>